<dbReference type="Gene3D" id="2.60.40.3440">
    <property type="match status" value="1"/>
</dbReference>
<organism evidence="3 4">
    <name type="scientific">Pseudolysobacter antarcticus</name>
    <dbReference type="NCBI Taxonomy" id="2511995"/>
    <lineage>
        <taxon>Bacteria</taxon>
        <taxon>Pseudomonadati</taxon>
        <taxon>Pseudomonadota</taxon>
        <taxon>Gammaproteobacteria</taxon>
        <taxon>Lysobacterales</taxon>
        <taxon>Rhodanobacteraceae</taxon>
        <taxon>Pseudolysobacter</taxon>
    </lineage>
</organism>
<evidence type="ECO:0000313" key="3">
    <source>
        <dbReference type="EMBL" id="QBB70491.1"/>
    </source>
</evidence>
<feature type="transmembrane region" description="Helical" evidence="1">
    <location>
        <begin position="142"/>
        <end position="159"/>
    </location>
</feature>
<accession>A0A411HJ32</accession>
<name>A0A411HJ32_9GAMM</name>
<dbReference type="NCBIfam" id="TIGR04174">
    <property type="entry name" value="IPTL_CTERM"/>
    <property type="match status" value="1"/>
</dbReference>
<evidence type="ECO:0000313" key="4">
    <source>
        <dbReference type="Proteomes" id="UP000291562"/>
    </source>
</evidence>
<protein>
    <submittedName>
        <fullName evidence="3">IPTL-CTERM sorting domain-containing protein</fullName>
    </submittedName>
</protein>
<dbReference type="Proteomes" id="UP000291562">
    <property type="component" value="Chromosome"/>
</dbReference>
<sequence length="165" mass="17034">MSKKIELGSDENNVAVTPKSVRNKGLHIPVPAVLVSLGMLSSSAYAAPIQDVYSTPVNTSLSGVNIFASDAANNPQVFSCTNPSNGSAQVAPHGDLFYTPNTAFQGVDTFSCTGSDNLGNVSASVSVYVGIPIPSPASLPTVSPAALGGLAAMMAYIGMRRRRKF</sequence>
<keyword evidence="2" id="KW-0732">Signal</keyword>
<dbReference type="RefSeq" id="WP_129832749.1">
    <property type="nucleotide sequence ID" value="NZ_CP035704.1"/>
</dbReference>
<evidence type="ECO:0000256" key="1">
    <source>
        <dbReference type="SAM" id="Phobius"/>
    </source>
</evidence>
<feature type="chain" id="PRO_5019324981" evidence="2">
    <location>
        <begin position="47"/>
        <end position="165"/>
    </location>
</feature>
<dbReference type="OrthoDB" id="6308355at2"/>
<evidence type="ECO:0000256" key="2">
    <source>
        <dbReference type="SAM" id="SignalP"/>
    </source>
</evidence>
<keyword evidence="1" id="KW-0472">Membrane</keyword>
<dbReference type="AlphaFoldDB" id="A0A411HJ32"/>
<proteinExistence type="predicted"/>
<keyword evidence="1" id="KW-1133">Transmembrane helix</keyword>
<dbReference type="KEGG" id="xbc:ELE36_09030"/>
<dbReference type="InterPro" id="IPR026442">
    <property type="entry name" value="IPTL_CTERM"/>
</dbReference>
<gene>
    <name evidence="3" type="ORF">ELE36_09030</name>
</gene>
<dbReference type="Pfam" id="PF17963">
    <property type="entry name" value="Big_9"/>
    <property type="match status" value="1"/>
</dbReference>
<keyword evidence="1" id="KW-0812">Transmembrane</keyword>
<reference evidence="3 4" key="1">
    <citation type="submission" date="2019-01" db="EMBL/GenBank/DDBJ databases">
        <title>Pseudolysobacter antarctica gen. nov., sp. nov., isolated from Fildes Peninsula, Antarctica.</title>
        <authorList>
            <person name="Wei Z."/>
            <person name="Peng F."/>
        </authorList>
    </citation>
    <scope>NUCLEOTIDE SEQUENCE [LARGE SCALE GENOMIC DNA]</scope>
    <source>
        <strain evidence="3 4">AQ6-296</strain>
    </source>
</reference>
<dbReference type="EMBL" id="CP035704">
    <property type="protein sequence ID" value="QBB70491.1"/>
    <property type="molecule type" value="Genomic_DNA"/>
</dbReference>
<keyword evidence="4" id="KW-1185">Reference proteome</keyword>
<feature type="signal peptide" evidence="2">
    <location>
        <begin position="1"/>
        <end position="46"/>
    </location>
</feature>